<evidence type="ECO:0000256" key="4">
    <source>
        <dbReference type="ARBA" id="ARBA00022496"/>
    </source>
</evidence>
<dbReference type="PANTHER" id="PTHR42771:SF2">
    <property type="entry name" value="IRON(3+)-HYDROXAMATE IMPORT ATP-BINDING PROTEIN FHUC"/>
    <property type="match status" value="1"/>
</dbReference>
<dbReference type="PROSITE" id="PS00211">
    <property type="entry name" value="ABC_TRANSPORTER_1"/>
    <property type="match status" value="1"/>
</dbReference>
<dbReference type="FunFam" id="3.40.50.300:FF:000134">
    <property type="entry name" value="Iron-enterobactin ABC transporter ATP-binding protein"/>
    <property type="match status" value="1"/>
</dbReference>
<dbReference type="Proteomes" id="UP000245021">
    <property type="component" value="Unassembled WGS sequence"/>
</dbReference>
<evidence type="ECO:0000313" key="11">
    <source>
        <dbReference type="EMBL" id="GBG96007.1"/>
    </source>
</evidence>
<keyword evidence="3" id="KW-1003">Cell membrane</keyword>
<dbReference type="Gene3D" id="3.40.50.300">
    <property type="entry name" value="P-loop containing nucleotide triphosphate hydrolases"/>
    <property type="match status" value="1"/>
</dbReference>
<dbReference type="EMBL" id="BFFO01000001">
    <property type="protein sequence ID" value="GBG96007.1"/>
    <property type="molecule type" value="Genomic_DNA"/>
</dbReference>
<dbReference type="InterPro" id="IPR051535">
    <property type="entry name" value="Siderophore_ABC-ATPase"/>
</dbReference>
<sequence length="259" mass="29406">MYFGAKNISVSFGKEQVLKNISLEIKEGKTTAIIGVNGSGKSTLLRSLGRLNKYEGEVLYQDQELGRLSQREIARHLALLPQKTETPTDITVYDLIALGRFPHQGLMQQRLSKEDEDFLEQIMWDTETWELRDEKLESLSGGQRQRVFISMILAQDTDLILLDEPTTYLDMVHQLEILTLLKSFAEKLGKTVVYVIHDLNHVARFADELLVLKEGQLVASGPVTEVFTEKLIQDCFGLRVRLGEDTFTGHRMILGIQNV</sequence>
<keyword evidence="12" id="KW-1185">Reference proteome</keyword>
<organism evidence="11 12">
    <name type="scientific">Lactococcus termiticola</name>
    <dbReference type="NCBI Taxonomy" id="2169526"/>
    <lineage>
        <taxon>Bacteria</taxon>
        <taxon>Bacillati</taxon>
        <taxon>Bacillota</taxon>
        <taxon>Bacilli</taxon>
        <taxon>Lactobacillales</taxon>
        <taxon>Streptococcaceae</taxon>
        <taxon>Lactococcus</taxon>
    </lineage>
</organism>
<evidence type="ECO:0000259" key="10">
    <source>
        <dbReference type="PROSITE" id="PS50893"/>
    </source>
</evidence>
<keyword evidence="4" id="KW-0410">Iron transport</keyword>
<name>A0A2R5HD54_9LACT</name>
<keyword evidence="2" id="KW-0813">Transport</keyword>
<dbReference type="InterPro" id="IPR003593">
    <property type="entry name" value="AAA+_ATPase"/>
</dbReference>
<reference evidence="11 12" key="1">
    <citation type="journal article" date="2018" name="Genome Announc.">
        <title>Draft Genome Sequence of Lactococcus sp. Strain NtB2 (JCM 32569), Isolated from the Gut of the Higher Termite Nasutitermes takasagoensis.</title>
        <authorList>
            <person name="Noda S."/>
            <person name="Aihara C."/>
            <person name="Yuki M."/>
            <person name="Ohkuma M."/>
        </authorList>
    </citation>
    <scope>NUCLEOTIDE SEQUENCE [LARGE SCALE GENOMIC DNA]</scope>
    <source>
        <strain evidence="11 12">NtB2</strain>
    </source>
</reference>
<keyword evidence="6 11" id="KW-0067">ATP-binding</keyword>
<evidence type="ECO:0000256" key="2">
    <source>
        <dbReference type="ARBA" id="ARBA00022448"/>
    </source>
</evidence>
<dbReference type="InterPro" id="IPR003439">
    <property type="entry name" value="ABC_transporter-like_ATP-bd"/>
</dbReference>
<dbReference type="PROSITE" id="PS50893">
    <property type="entry name" value="ABC_TRANSPORTER_2"/>
    <property type="match status" value="1"/>
</dbReference>
<evidence type="ECO:0000256" key="3">
    <source>
        <dbReference type="ARBA" id="ARBA00022475"/>
    </source>
</evidence>
<dbReference type="GO" id="GO:0016887">
    <property type="term" value="F:ATP hydrolysis activity"/>
    <property type="evidence" value="ECO:0007669"/>
    <property type="project" value="InterPro"/>
</dbReference>
<evidence type="ECO:0000256" key="5">
    <source>
        <dbReference type="ARBA" id="ARBA00022741"/>
    </source>
</evidence>
<dbReference type="SMART" id="SM00382">
    <property type="entry name" value="AAA"/>
    <property type="match status" value="1"/>
</dbReference>
<keyword evidence="8" id="KW-0406">Ion transport</keyword>
<keyword evidence="9" id="KW-0472">Membrane</keyword>
<evidence type="ECO:0000256" key="6">
    <source>
        <dbReference type="ARBA" id="ARBA00022840"/>
    </source>
</evidence>
<dbReference type="RefSeq" id="WP_109244998.1">
    <property type="nucleotide sequence ID" value="NZ_BFFO01000001.1"/>
</dbReference>
<protein>
    <submittedName>
        <fullName evidence="11">Iron ABC transporter ATP-binding protein</fullName>
    </submittedName>
</protein>
<evidence type="ECO:0000256" key="9">
    <source>
        <dbReference type="ARBA" id="ARBA00023136"/>
    </source>
</evidence>
<keyword evidence="5" id="KW-0547">Nucleotide-binding</keyword>
<dbReference type="SUPFAM" id="SSF52540">
    <property type="entry name" value="P-loop containing nucleoside triphosphate hydrolases"/>
    <property type="match status" value="1"/>
</dbReference>
<comment type="caution">
    <text evidence="11">The sequence shown here is derived from an EMBL/GenBank/DDBJ whole genome shotgun (WGS) entry which is preliminary data.</text>
</comment>
<evidence type="ECO:0000313" key="12">
    <source>
        <dbReference type="Proteomes" id="UP000245021"/>
    </source>
</evidence>
<dbReference type="CDD" id="cd03214">
    <property type="entry name" value="ABC_Iron-Siderophores_B12_Hemin"/>
    <property type="match status" value="1"/>
</dbReference>
<evidence type="ECO:0000256" key="7">
    <source>
        <dbReference type="ARBA" id="ARBA00023004"/>
    </source>
</evidence>
<proteinExistence type="predicted"/>
<dbReference type="GO" id="GO:0005886">
    <property type="term" value="C:plasma membrane"/>
    <property type="evidence" value="ECO:0007669"/>
    <property type="project" value="UniProtKB-SubCell"/>
</dbReference>
<dbReference type="OrthoDB" id="9787851at2"/>
<evidence type="ECO:0000256" key="1">
    <source>
        <dbReference type="ARBA" id="ARBA00004202"/>
    </source>
</evidence>
<dbReference type="GO" id="GO:0006826">
    <property type="term" value="P:iron ion transport"/>
    <property type="evidence" value="ECO:0007669"/>
    <property type="project" value="UniProtKB-KW"/>
</dbReference>
<dbReference type="GO" id="GO:0005524">
    <property type="term" value="F:ATP binding"/>
    <property type="evidence" value="ECO:0007669"/>
    <property type="project" value="UniProtKB-KW"/>
</dbReference>
<accession>A0A2R5HD54</accession>
<comment type="subcellular location">
    <subcellularLocation>
        <location evidence="1">Cell membrane</location>
        <topology evidence="1">Peripheral membrane protein</topology>
    </subcellularLocation>
</comment>
<dbReference type="PANTHER" id="PTHR42771">
    <property type="entry name" value="IRON(3+)-HYDROXAMATE IMPORT ATP-BINDING PROTEIN FHUC"/>
    <property type="match status" value="1"/>
</dbReference>
<dbReference type="AlphaFoldDB" id="A0A2R5HD54"/>
<dbReference type="InterPro" id="IPR027417">
    <property type="entry name" value="P-loop_NTPase"/>
</dbReference>
<dbReference type="Pfam" id="PF00005">
    <property type="entry name" value="ABC_tran"/>
    <property type="match status" value="1"/>
</dbReference>
<gene>
    <name evidence="11" type="primary">fepC</name>
    <name evidence="11" type="ORF">NtB2_00109</name>
</gene>
<keyword evidence="7" id="KW-0408">Iron</keyword>
<feature type="domain" description="ABC transporter" evidence="10">
    <location>
        <begin position="3"/>
        <end position="239"/>
    </location>
</feature>
<evidence type="ECO:0000256" key="8">
    <source>
        <dbReference type="ARBA" id="ARBA00023065"/>
    </source>
</evidence>
<dbReference type="InterPro" id="IPR017871">
    <property type="entry name" value="ABC_transporter-like_CS"/>
</dbReference>